<dbReference type="PRINTS" id="PR01008">
    <property type="entry name" value="FLGLRINGFLGH"/>
</dbReference>
<comment type="similarity">
    <text evidence="3 9">Belongs to the FlgH family.</text>
</comment>
<keyword evidence="12" id="KW-1185">Reference proteome</keyword>
<evidence type="ECO:0000256" key="7">
    <source>
        <dbReference type="ARBA" id="ARBA00023143"/>
    </source>
</evidence>
<dbReference type="InterPro" id="IPR000527">
    <property type="entry name" value="Flag_Lring"/>
</dbReference>
<evidence type="ECO:0000313" key="11">
    <source>
        <dbReference type="EMBL" id="GGC03774.1"/>
    </source>
</evidence>
<evidence type="ECO:0000256" key="4">
    <source>
        <dbReference type="ARBA" id="ARBA00011439"/>
    </source>
</evidence>
<keyword evidence="11" id="KW-0282">Flagellum</keyword>
<sequence>MKFSLSALFAIAVALLTGCGTLPETVVQTPLTARPQPAYATTPATNGAIFQSSTYRPVFEDRRARLIGDTITIVVNERSSAGKAAGSSGSKTGSLAADAPNLFGIFGGVTNRLGASASTSSEFEDRGAITSSNNFVSTLTVTVIDVLSNGNLVVAGEKQVSLDKGAEFIRFSGVVDPSTVSGNNVVSSTNVADARIEYRTNSRIDGAAVMNMLSRFFLSVVPL</sequence>
<comment type="function">
    <text evidence="1 9">Assembles around the rod to form the L-ring and probably protects the motor/basal body from shearing forces during rotation.</text>
</comment>
<gene>
    <name evidence="9 11" type="primary">flgH</name>
    <name evidence="11" type="ORF">GCM10007205_11140</name>
</gene>
<evidence type="ECO:0000313" key="12">
    <source>
        <dbReference type="Proteomes" id="UP000620266"/>
    </source>
</evidence>
<dbReference type="PROSITE" id="PS51257">
    <property type="entry name" value="PROKAR_LIPOPROTEIN"/>
    <property type="match status" value="1"/>
</dbReference>
<dbReference type="PANTHER" id="PTHR34933:SF3">
    <property type="entry name" value="FLAGELLAR L-RING PROTEIN"/>
    <property type="match status" value="1"/>
</dbReference>
<keyword evidence="8 9" id="KW-0998">Cell outer membrane</keyword>
<comment type="subcellular location">
    <subcellularLocation>
        <location evidence="9">Cell outer membrane</location>
        <topology evidence="9">Lipid-anchor</topology>
    </subcellularLocation>
    <subcellularLocation>
        <location evidence="9">Bacterial flagellum basal body</location>
    </subcellularLocation>
    <subcellularLocation>
        <location evidence="2">Membrane</location>
    </subcellularLocation>
</comment>
<reference evidence="11" key="1">
    <citation type="journal article" date="2014" name="Int. J. Syst. Evol. Microbiol.">
        <title>Complete genome sequence of Corynebacterium casei LMG S-19264T (=DSM 44701T), isolated from a smear-ripened cheese.</title>
        <authorList>
            <consortium name="US DOE Joint Genome Institute (JGI-PGF)"/>
            <person name="Walter F."/>
            <person name="Albersmeier A."/>
            <person name="Kalinowski J."/>
            <person name="Ruckert C."/>
        </authorList>
    </citation>
    <scope>NUCLEOTIDE SEQUENCE</scope>
    <source>
        <strain evidence="11">CCM 7086</strain>
    </source>
</reference>
<keyword evidence="11" id="KW-0966">Cell projection</keyword>
<dbReference type="GO" id="GO:0071973">
    <property type="term" value="P:bacterial-type flagellum-dependent cell motility"/>
    <property type="evidence" value="ECO:0007669"/>
    <property type="project" value="InterPro"/>
</dbReference>
<keyword evidence="7 9" id="KW-0975">Bacterial flagellum</keyword>
<comment type="caution">
    <text evidence="11">The sequence shown here is derived from an EMBL/GenBank/DDBJ whole genome shotgun (WGS) entry which is preliminary data.</text>
</comment>
<evidence type="ECO:0000256" key="9">
    <source>
        <dbReference type="HAMAP-Rule" id="MF_00415"/>
    </source>
</evidence>
<dbReference type="EMBL" id="BMCG01000002">
    <property type="protein sequence ID" value="GGC03774.1"/>
    <property type="molecule type" value="Genomic_DNA"/>
</dbReference>
<evidence type="ECO:0000256" key="3">
    <source>
        <dbReference type="ARBA" id="ARBA00006929"/>
    </source>
</evidence>
<dbReference type="RefSeq" id="WP_188395196.1">
    <property type="nucleotide sequence ID" value="NZ_BMCG01000002.1"/>
</dbReference>
<keyword evidence="11" id="KW-0969">Cilium</keyword>
<dbReference type="GO" id="GO:0009427">
    <property type="term" value="C:bacterial-type flagellum basal body, distal rod, L ring"/>
    <property type="evidence" value="ECO:0007669"/>
    <property type="project" value="InterPro"/>
</dbReference>
<dbReference type="Proteomes" id="UP000620266">
    <property type="component" value="Unassembled WGS sequence"/>
</dbReference>
<feature type="signal peptide" evidence="10">
    <location>
        <begin position="1"/>
        <end position="22"/>
    </location>
</feature>
<protein>
    <recommendedName>
        <fullName evidence="9">Flagellar L-ring protein</fullName>
    </recommendedName>
    <alternativeName>
        <fullName evidence="9">Basal body L-ring protein</fullName>
    </alternativeName>
</protein>
<evidence type="ECO:0000256" key="6">
    <source>
        <dbReference type="ARBA" id="ARBA00023136"/>
    </source>
</evidence>
<organism evidence="11 12">
    <name type="scientific">Oxalicibacterium flavum</name>
    <dbReference type="NCBI Taxonomy" id="179467"/>
    <lineage>
        <taxon>Bacteria</taxon>
        <taxon>Pseudomonadati</taxon>
        <taxon>Pseudomonadota</taxon>
        <taxon>Betaproteobacteria</taxon>
        <taxon>Burkholderiales</taxon>
        <taxon>Oxalobacteraceae</taxon>
        <taxon>Oxalicibacterium</taxon>
    </lineage>
</organism>
<evidence type="ECO:0000256" key="8">
    <source>
        <dbReference type="ARBA" id="ARBA00023237"/>
    </source>
</evidence>
<evidence type="ECO:0000256" key="10">
    <source>
        <dbReference type="SAM" id="SignalP"/>
    </source>
</evidence>
<evidence type="ECO:0000256" key="1">
    <source>
        <dbReference type="ARBA" id="ARBA00002591"/>
    </source>
</evidence>
<dbReference type="Pfam" id="PF02107">
    <property type="entry name" value="FlgH"/>
    <property type="match status" value="1"/>
</dbReference>
<dbReference type="AlphaFoldDB" id="A0A8J2XXS7"/>
<dbReference type="GO" id="GO:0009279">
    <property type="term" value="C:cell outer membrane"/>
    <property type="evidence" value="ECO:0007669"/>
    <property type="project" value="UniProtKB-SubCell"/>
</dbReference>
<name>A0A8J2XXS7_9BURK</name>
<reference evidence="11" key="2">
    <citation type="submission" date="2020-09" db="EMBL/GenBank/DDBJ databases">
        <authorList>
            <person name="Sun Q."/>
            <person name="Sedlacek I."/>
        </authorList>
    </citation>
    <scope>NUCLEOTIDE SEQUENCE</scope>
    <source>
        <strain evidence="11">CCM 7086</strain>
    </source>
</reference>
<dbReference type="PANTHER" id="PTHR34933">
    <property type="entry name" value="FLAGELLAR L-RING PROTEIN"/>
    <property type="match status" value="1"/>
</dbReference>
<keyword evidence="9" id="KW-0449">Lipoprotein</keyword>
<feature type="chain" id="PRO_5035327491" description="Flagellar L-ring protein" evidence="10">
    <location>
        <begin position="23"/>
        <end position="223"/>
    </location>
</feature>
<dbReference type="GO" id="GO:0003774">
    <property type="term" value="F:cytoskeletal motor activity"/>
    <property type="evidence" value="ECO:0007669"/>
    <property type="project" value="InterPro"/>
</dbReference>
<evidence type="ECO:0000256" key="2">
    <source>
        <dbReference type="ARBA" id="ARBA00004370"/>
    </source>
</evidence>
<accession>A0A8J2XXS7</accession>
<proteinExistence type="inferred from homology"/>
<comment type="subunit">
    <text evidence="4 9">The basal body constitutes a major portion of the flagellar organelle and consists of four rings (L,P,S, and M) mounted on a central rod.</text>
</comment>
<keyword evidence="6 9" id="KW-0472">Membrane</keyword>
<keyword evidence="5 9" id="KW-0732">Signal</keyword>
<dbReference type="HAMAP" id="MF_00415">
    <property type="entry name" value="FlgH"/>
    <property type="match status" value="1"/>
</dbReference>
<evidence type="ECO:0000256" key="5">
    <source>
        <dbReference type="ARBA" id="ARBA00022729"/>
    </source>
</evidence>